<evidence type="ECO:0000256" key="3">
    <source>
        <dbReference type="SAM" id="SignalP"/>
    </source>
</evidence>
<dbReference type="RefSeq" id="WP_125704884.1">
    <property type="nucleotide sequence ID" value="NZ_JBHTOO010000023.1"/>
</dbReference>
<evidence type="ECO:0000313" key="4">
    <source>
        <dbReference type="EMBL" id="MQS44592.1"/>
    </source>
</evidence>
<accession>A0ABW9P5Z5</accession>
<keyword evidence="5" id="KW-1185">Reference proteome</keyword>
<comment type="caution">
    <text evidence="4">The sequence shown here is derived from an EMBL/GenBank/DDBJ whole genome shotgun (WGS) entry which is preliminary data.</text>
</comment>
<feature type="transmembrane region" description="Helical" evidence="2">
    <location>
        <begin position="182"/>
        <end position="204"/>
    </location>
</feature>
<keyword evidence="3" id="KW-0732">Signal</keyword>
<gene>
    <name evidence="4" type="ORF">FHL03_03730</name>
</gene>
<evidence type="ECO:0000256" key="1">
    <source>
        <dbReference type="SAM" id="MobiDB-lite"/>
    </source>
</evidence>
<dbReference type="Proteomes" id="UP000436655">
    <property type="component" value="Unassembled WGS sequence"/>
</dbReference>
<proteinExistence type="predicted"/>
<keyword evidence="2" id="KW-0812">Transmembrane</keyword>
<dbReference type="EMBL" id="VDFN01000002">
    <property type="protein sequence ID" value="MQS44592.1"/>
    <property type="molecule type" value="Genomic_DNA"/>
</dbReference>
<sequence length="216" mass="21994">MKKDMDVCVNRDNKFSLVCKLVIAGLAATSIGLAATSGNVANAATTDATTSAATTSAPSSSTTAAATSGHAGTEIMTSSSDKDVGVPAGQTGLPNKVEYQYDLNGPKYLTDEAAQWINKEISGTVKETPAGIAQLEAQAQTWINAQEAKAAPKKAAPVKTSLAAKAPLASPSAKRFPQTGNLISKGLSVAGIILAALTAGISYIKVTGKKIFGRLI</sequence>
<keyword evidence="2" id="KW-1133">Transmembrane helix</keyword>
<protein>
    <recommendedName>
        <fullName evidence="6">LPXTG cell wall anchor domain-containing protein</fullName>
    </recommendedName>
</protein>
<feature type="chain" id="PRO_5046560489" description="LPXTG cell wall anchor domain-containing protein" evidence="3">
    <location>
        <begin position="35"/>
        <end position="216"/>
    </location>
</feature>
<evidence type="ECO:0008006" key="6">
    <source>
        <dbReference type="Google" id="ProtNLM"/>
    </source>
</evidence>
<feature type="signal peptide" evidence="3">
    <location>
        <begin position="1"/>
        <end position="34"/>
    </location>
</feature>
<keyword evidence="2" id="KW-0472">Membrane</keyword>
<organism evidence="4 5">
    <name type="scientific">Companilactobacillus mishanensis</name>
    <dbReference type="NCBI Taxonomy" id="2486008"/>
    <lineage>
        <taxon>Bacteria</taxon>
        <taxon>Bacillati</taxon>
        <taxon>Bacillota</taxon>
        <taxon>Bacilli</taxon>
        <taxon>Lactobacillales</taxon>
        <taxon>Lactobacillaceae</taxon>
        <taxon>Companilactobacillus</taxon>
    </lineage>
</organism>
<evidence type="ECO:0000313" key="5">
    <source>
        <dbReference type="Proteomes" id="UP000436655"/>
    </source>
</evidence>
<name>A0ABW9P5Z5_9LACO</name>
<reference evidence="4 5" key="1">
    <citation type="journal article" date="2019" name="Syst. Appl. Microbiol.">
        <title>Polyphasic characterization of two novel Lactobacillus spp. isolated from blown salami packages: Description of Lactobacillus halodurans sp. nov. and Lactobacillus salsicarnum sp. nov.</title>
        <authorList>
            <person name="Schuster J.A."/>
            <person name="Klingl A."/>
            <person name="Vogel R.F."/>
            <person name="Ehrmann M.A."/>
        </authorList>
    </citation>
    <scope>NUCLEOTIDE SEQUENCE [LARGE SCALE GENOMIC DNA]</scope>
    <source>
        <strain evidence="4 5">TMW 1.2098</strain>
    </source>
</reference>
<evidence type="ECO:0000256" key="2">
    <source>
        <dbReference type="SAM" id="Phobius"/>
    </source>
</evidence>
<feature type="region of interest" description="Disordered" evidence="1">
    <location>
        <begin position="50"/>
        <end position="91"/>
    </location>
</feature>
<feature type="compositionally biased region" description="Low complexity" evidence="1">
    <location>
        <begin position="50"/>
        <end position="68"/>
    </location>
</feature>